<organism evidence="1 2">
    <name type="scientific">Bradyrhizobium vignae</name>
    <dbReference type="NCBI Taxonomy" id="1549949"/>
    <lineage>
        <taxon>Bacteria</taxon>
        <taxon>Pseudomonadati</taxon>
        <taxon>Pseudomonadota</taxon>
        <taxon>Alphaproteobacteria</taxon>
        <taxon>Hyphomicrobiales</taxon>
        <taxon>Nitrobacteraceae</taxon>
        <taxon>Bradyrhizobium</taxon>
    </lineage>
</organism>
<proteinExistence type="predicted"/>
<name>A0A2U3PYD0_9BRAD</name>
<reference evidence="1 2" key="1">
    <citation type="submission" date="2018-03" db="EMBL/GenBank/DDBJ databases">
        <authorList>
            <person name="Gully D."/>
        </authorList>
    </citation>
    <scope>NUCLEOTIDE SEQUENCE [LARGE SCALE GENOMIC DNA]</scope>
    <source>
        <strain evidence="1">ORS3257</strain>
    </source>
</reference>
<dbReference type="Proteomes" id="UP000246085">
    <property type="component" value="Chromosome BRAD3257"/>
</dbReference>
<evidence type="ECO:0000313" key="2">
    <source>
        <dbReference type="Proteomes" id="UP000246085"/>
    </source>
</evidence>
<dbReference type="KEGG" id="bvz:BRAD3257_3126"/>
<protein>
    <submittedName>
        <fullName evidence="1">Uncharacterized protein</fullName>
    </submittedName>
</protein>
<dbReference type="AlphaFoldDB" id="A0A2U3PYD0"/>
<evidence type="ECO:0000313" key="1">
    <source>
        <dbReference type="EMBL" id="SPP94170.1"/>
    </source>
</evidence>
<accession>A0A2U3PYD0</accession>
<sequence length="153" mass="17648">MPKERNEEITEISALKEIAWQARCARGFDIGWLVAHDEALGSIYGKSVQKIENHARLWFSTITREAITFNCSVRVKGAVLERINVSPMFSQLARHPLVQKMYIFLLKESPGDSRLVGYDERKITRVVDCFNRFDRAVDPHKFADLKCIFGIYI</sequence>
<gene>
    <name evidence="1" type="ORF">BRAD3257_3126</name>
</gene>
<dbReference type="EMBL" id="LS398110">
    <property type="protein sequence ID" value="SPP94170.1"/>
    <property type="molecule type" value="Genomic_DNA"/>
</dbReference>